<dbReference type="Pfam" id="PF05402">
    <property type="entry name" value="PqqD"/>
    <property type="match status" value="1"/>
</dbReference>
<comment type="caution">
    <text evidence="1">The sequence shown here is derived from an EMBL/GenBank/DDBJ whole genome shotgun (WGS) entry which is preliminary data.</text>
</comment>
<dbReference type="Proteomes" id="UP001166784">
    <property type="component" value="Unassembled WGS sequence"/>
</dbReference>
<dbReference type="RefSeq" id="WP_241062648.1">
    <property type="nucleotide sequence ID" value="NZ_JAKWJU010000002.1"/>
</dbReference>
<accession>A0ABS9T5I2</accession>
<gene>
    <name evidence="1" type="ORF">MMA15_26290</name>
</gene>
<dbReference type="InterPro" id="IPR041881">
    <property type="entry name" value="PqqD_sf"/>
</dbReference>
<evidence type="ECO:0000313" key="2">
    <source>
        <dbReference type="Proteomes" id="UP001166784"/>
    </source>
</evidence>
<reference evidence="1" key="2">
    <citation type="journal article" date="2023" name="Int. J. Syst. Evol. Microbiol.">
        <title>Streptomyces marispadix sp. nov., isolated from marine beach sediment of the Northern Coast of Portugal.</title>
        <authorList>
            <person name="dos Santos J.D.N."/>
            <person name="Vitorino I.R."/>
            <person name="Kallscheuer N."/>
            <person name="Srivastava A."/>
            <person name="Krautwurst S."/>
            <person name="Marz M."/>
            <person name="Jogler C."/>
            <person name="Lobo Da Cunha A."/>
            <person name="Catita J."/>
            <person name="Goncalves H."/>
            <person name="Gonzalez I."/>
            <person name="Reyes F."/>
            <person name="Lage O.M."/>
        </authorList>
    </citation>
    <scope>NUCLEOTIDE SEQUENCE</scope>
    <source>
        <strain evidence="1">M600PL45_2</strain>
    </source>
</reference>
<organism evidence="1 2">
    <name type="scientific">Streptomyces marispadix</name>
    <dbReference type="NCBI Taxonomy" id="2922868"/>
    <lineage>
        <taxon>Bacteria</taxon>
        <taxon>Bacillati</taxon>
        <taxon>Actinomycetota</taxon>
        <taxon>Actinomycetes</taxon>
        <taxon>Kitasatosporales</taxon>
        <taxon>Streptomycetaceae</taxon>
        <taxon>Streptomyces</taxon>
    </lineage>
</organism>
<keyword evidence="2" id="KW-1185">Reference proteome</keyword>
<sequence>MSNSGTVRLRPYVSATETESGMVLLDQRTGRYWQLNDTASLVLRGLLDGATTEEVAARLAARHPEASGRSADDVASLVRGLEEARLTTRKSP</sequence>
<proteinExistence type="predicted"/>
<name>A0ABS9T5I2_9ACTN</name>
<dbReference type="Gene3D" id="1.10.10.1150">
    <property type="entry name" value="Coenzyme PQQ synthesis protein D (PqqD)"/>
    <property type="match status" value="1"/>
</dbReference>
<evidence type="ECO:0000313" key="1">
    <source>
        <dbReference type="EMBL" id="MCH6163782.1"/>
    </source>
</evidence>
<reference evidence="1" key="1">
    <citation type="submission" date="2022-03" db="EMBL/GenBank/DDBJ databases">
        <authorList>
            <person name="Santos J.D.N."/>
            <person name="Kallscheuer N."/>
            <person name="Jogler C."/>
            <person name="Lage O.M."/>
        </authorList>
    </citation>
    <scope>NUCLEOTIDE SEQUENCE</scope>
    <source>
        <strain evidence="1">M600PL45_2</strain>
    </source>
</reference>
<dbReference type="InterPro" id="IPR008792">
    <property type="entry name" value="PQQD"/>
</dbReference>
<dbReference type="EMBL" id="JAKWJU010000002">
    <property type="protein sequence ID" value="MCH6163782.1"/>
    <property type="molecule type" value="Genomic_DNA"/>
</dbReference>
<dbReference type="NCBIfam" id="NF033530">
    <property type="entry name" value="lasso_PqqD_Strm"/>
    <property type="match status" value="1"/>
</dbReference>
<protein>
    <submittedName>
        <fullName evidence="1">Lasso peptide biosynthesis PqqD family chaperone</fullName>
    </submittedName>
</protein>